<gene>
    <name evidence="3" type="ORF">E2K98_30390</name>
    <name evidence="2" type="ORF">RCG21_21895</name>
</gene>
<dbReference type="Proteomes" id="UP001178888">
    <property type="component" value="Unassembled WGS sequence"/>
</dbReference>
<sequence>MKKLIIGLSIVVVAFLISMFSSNYTLLYKITGAVGIISLIVGALLSGAFLDGDRLGRNLQSESKEDRKQRFSQTNCILLIGLPNLLIAAVCFFLMK</sequence>
<organism evidence="3 4">
    <name type="scientific">Bacillus salipaludis</name>
    <dbReference type="NCBI Taxonomy" id="2547811"/>
    <lineage>
        <taxon>Bacteria</taxon>
        <taxon>Bacillati</taxon>
        <taxon>Bacillota</taxon>
        <taxon>Bacilli</taxon>
        <taxon>Bacillales</taxon>
        <taxon>Bacillaceae</taxon>
        <taxon>Bacillus</taxon>
    </lineage>
</organism>
<proteinExistence type="predicted"/>
<evidence type="ECO:0000313" key="2">
    <source>
        <dbReference type="EMBL" id="MDQ6598967.1"/>
    </source>
</evidence>
<evidence type="ECO:0000256" key="1">
    <source>
        <dbReference type="SAM" id="Phobius"/>
    </source>
</evidence>
<dbReference type="InterPro" id="IPR035167">
    <property type="entry name" value="DUF5316"/>
</dbReference>
<reference evidence="3 4" key="1">
    <citation type="submission" date="2019-03" db="EMBL/GenBank/DDBJ databases">
        <title>Bacillus niacini sp. nov. a Nicotinate-Metabolizing Mesophile Isolated from Soil.</title>
        <authorList>
            <person name="Zhang G."/>
        </authorList>
    </citation>
    <scope>NUCLEOTIDE SEQUENCE [LARGE SCALE GENOMIC DNA]</scope>
    <source>
        <strain evidence="3 4">WN066</strain>
    </source>
</reference>
<keyword evidence="5" id="KW-1185">Reference proteome</keyword>
<comment type="caution">
    <text evidence="3">The sequence shown here is derived from an EMBL/GenBank/DDBJ whole genome shotgun (WGS) entry which is preliminary data.</text>
</comment>
<dbReference type="RefSeq" id="WP_133340721.1">
    <property type="nucleotide sequence ID" value="NZ_JAVGVR010000001.1"/>
</dbReference>
<dbReference type="EMBL" id="SMYO01000080">
    <property type="protein sequence ID" value="TDK52973.1"/>
    <property type="molecule type" value="Genomic_DNA"/>
</dbReference>
<keyword evidence="1" id="KW-0812">Transmembrane</keyword>
<evidence type="ECO:0000313" key="3">
    <source>
        <dbReference type="EMBL" id="TDK52973.1"/>
    </source>
</evidence>
<keyword evidence="1" id="KW-1133">Transmembrane helix</keyword>
<feature type="transmembrane region" description="Helical" evidence="1">
    <location>
        <begin position="30"/>
        <end position="50"/>
    </location>
</feature>
<protein>
    <submittedName>
        <fullName evidence="2">DUF5316 domain-containing protein</fullName>
    </submittedName>
</protein>
<evidence type="ECO:0000313" key="4">
    <source>
        <dbReference type="Proteomes" id="UP000295132"/>
    </source>
</evidence>
<feature type="transmembrane region" description="Helical" evidence="1">
    <location>
        <begin position="71"/>
        <end position="95"/>
    </location>
</feature>
<dbReference type="EMBL" id="JAVGVR010000001">
    <property type="protein sequence ID" value="MDQ6598967.1"/>
    <property type="molecule type" value="Genomic_DNA"/>
</dbReference>
<name>A0A4R5VHA6_9BACI</name>
<evidence type="ECO:0000313" key="5">
    <source>
        <dbReference type="Proteomes" id="UP001178888"/>
    </source>
</evidence>
<accession>A0A4R5VHA6</accession>
<reference evidence="2" key="2">
    <citation type="submission" date="2023-08" db="EMBL/GenBank/DDBJ databases">
        <title>Nitrogen cycling bacteria in agricultural field soils.</title>
        <authorList>
            <person name="Jang J."/>
        </authorList>
    </citation>
    <scope>NUCLEOTIDE SEQUENCE</scope>
    <source>
        <strain evidence="2">PS3-36</strain>
    </source>
</reference>
<dbReference type="Pfam" id="PF17247">
    <property type="entry name" value="DUF5316"/>
    <property type="match status" value="1"/>
</dbReference>
<keyword evidence="1" id="KW-0472">Membrane</keyword>
<dbReference type="Proteomes" id="UP000295132">
    <property type="component" value="Unassembled WGS sequence"/>
</dbReference>
<dbReference type="AlphaFoldDB" id="A0A4R5VHA6"/>